<dbReference type="CDD" id="cd00067">
    <property type="entry name" value="GAL4"/>
    <property type="match status" value="1"/>
</dbReference>
<dbReference type="InterPro" id="IPR036864">
    <property type="entry name" value="Zn2-C6_fun-type_DNA-bd_sf"/>
</dbReference>
<reference evidence="6 7" key="1">
    <citation type="submission" date="2024-07" db="EMBL/GenBank/DDBJ databases">
        <title>Section-level genome sequencing and comparative genomics of Aspergillus sections Usti and Cavernicolus.</title>
        <authorList>
            <consortium name="Lawrence Berkeley National Laboratory"/>
            <person name="Nybo J.L."/>
            <person name="Vesth T.C."/>
            <person name="Theobald S."/>
            <person name="Frisvad J.C."/>
            <person name="Larsen T.O."/>
            <person name="Kjaerboelling I."/>
            <person name="Rothschild-Mancinelli K."/>
            <person name="Lyhne E.K."/>
            <person name="Kogle M.E."/>
            <person name="Barry K."/>
            <person name="Clum A."/>
            <person name="Na H."/>
            <person name="Ledsgaard L."/>
            <person name="Lin J."/>
            <person name="Lipzen A."/>
            <person name="Kuo A."/>
            <person name="Riley R."/>
            <person name="Mondo S."/>
            <person name="Labutti K."/>
            <person name="Haridas S."/>
            <person name="Pangalinan J."/>
            <person name="Salamov A.A."/>
            <person name="Simmons B.A."/>
            <person name="Magnuson J.K."/>
            <person name="Chen J."/>
            <person name="Drula E."/>
            <person name="Henrissat B."/>
            <person name="Wiebenga A."/>
            <person name="Lubbers R.J."/>
            <person name="Gomes A.C."/>
            <person name="Macurrencykelacurrency M.R."/>
            <person name="Stajich J."/>
            <person name="Grigoriev I.V."/>
            <person name="Mortensen U.H."/>
            <person name="De Vries R.P."/>
            <person name="Baker S.E."/>
            <person name="Andersen M.R."/>
        </authorList>
    </citation>
    <scope>NUCLEOTIDE SEQUENCE [LARGE SCALE GENOMIC DNA]</scope>
    <source>
        <strain evidence="6 7">CBS 449.75</strain>
    </source>
</reference>
<dbReference type="Pfam" id="PF00172">
    <property type="entry name" value="Zn_clus"/>
    <property type="match status" value="1"/>
</dbReference>
<keyword evidence="4" id="KW-0539">Nucleus</keyword>
<evidence type="ECO:0000313" key="7">
    <source>
        <dbReference type="Proteomes" id="UP001610432"/>
    </source>
</evidence>
<accession>A0ABR4L5U2</accession>
<dbReference type="SUPFAM" id="SSF57701">
    <property type="entry name" value="Zn2/Cys6 DNA-binding domain"/>
    <property type="match status" value="1"/>
</dbReference>
<dbReference type="InterPro" id="IPR001138">
    <property type="entry name" value="Zn2Cys6_DnaBD"/>
</dbReference>
<protein>
    <recommendedName>
        <fullName evidence="5">Zn(2)-C6 fungal-type domain-containing protein</fullName>
    </recommendedName>
</protein>
<name>A0ABR4L5U2_9EURO</name>
<evidence type="ECO:0000256" key="4">
    <source>
        <dbReference type="ARBA" id="ARBA00023242"/>
    </source>
</evidence>
<sequence>MSQQLDSHTAASRISLEFLCLTMINLRFWLSIKEAMMSSAALIFTRAQGDRKPFSAKHNQICYPRSLSTVMANRPFLQPLLPALVSCPTSVQEQSQLKRKRQSVACISCQIKRTKCSGSSPCDECASTESICRYDPSKDKRRKEALKNAQRTDEILKAIINILYQGSDDDLQNLKAMVKSFASPEASLEELLKKGILSTKEEPSVGSLRVSLPSKLISHKGTETNL</sequence>
<keyword evidence="7" id="KW-1185">Reference proteome</keyword>
<gene>
    <name evidence="6" type="ORF">BJX67DRAFT_368860</name>
</gene>
<dbReference type="Proteomes" id="UP001610432">
    <property type="component" value="Unassembled WGS sequence"/>
</dbReference>
<keyword evidence="2" id="KW-0238">DNA-binding</keyword>
<dbReference type="RefSeq" id="XP_070880322.1">
    <property type="nucleotide sequence ID" value="XM_071030680.1"/>
</dbReference>
<dbReference type="Gene3D" id="4.10.240.10">
    <property type="entry name" value="Zn(2)-C6 fungal-type DNA-binding domain"/>
    <property type="match status" value="1"/>
</dbReference>
<dbReference type="InterPro" id="IPR053187">
    <property type="entry name" value="Notoamide_regulator"/>
</dbReference>
<feature type="domain" description="Zn(2)-C6 fungal-type" evidence="5">
    <location>
        <begin position="105"/>
        <end position="134"/>
    </location>
</feature>
<dbReference type="EMBL" id="JBFXLQ010000138">
    <property type="protein sequence ID" value="KAL2859766.1"/>
    <property type="molecule type" value="Genomic_DNA"/>
</dbReference>
<dbReference type="GeneID" id="98145752"/>
<dbReference type="PANTHER" id="PTHR47256">
    <property type="entry name" value="ZN(II)2CYS6 TRANSCRIPTION FACTOR (EUROFUNG)-RELATED"/>
    <property type="match status" value="1"/>
</dbReference>
<evidence type="ECO:0000256" key="2">
    <source>
        <dbReference type="ARBA" id="ARBA00023125"/>
    </source>
</evidence>
<evidence type="ECO:0000256" key="3">
    <source>
        <dbReference type="ARBA" id="ARBA00023163"/>
    </source>
</evidence>
<organism evidence="6 7">
    <name type="scientific">Aspergillus lucknowensis</name>
    <dbReference type="NCBI Taxonomy" id="176173"/>
    <lineage>
        <taxon>Eukaryota</taxon>
        <taxon>Fungi</taxon>
        <taxon>Dikarya</taxon>
        <taxon>Ascomycota</taxon>
        <taxon>Pezizomycotina</taxon>
        <taxon>Eurotiomycetes</taxon>
        <taxon>Eurotiomycetidae</taxon>
        <taxon>Eurotiales</taxon>
        <taxon>Aspergillaceae</taxon>
        <taxon>Aspergillus</taxon>
        <taxon>Aspergillus subgen. Nidulantes</taxon>
    </lineage>
</organism>
<proteinExistence type="predicted"/>
<keyword evidence="1" id="KW-0805">Transcription regulation</keyword>
<evidence type="ECO:0000313" key="6">
    <source>
        <dbReference type="EMBL" id="KAL2859766.1"/>
    </source>
</evidence>
<dbReference type="PROSITE" id="PS50048">
    <property type="entry name" value="ZN2_CY6_FUNGAL_2"/>
    <property type="match status" value="1"/>
</dbReference>
<evidence type="ECO:0000256" key="1">
    <source>
        <dbReference type="ARBA" id="ARBA00023015"/>
    </source>
</evidence>
<dbReference type="PANTHER" id="PTHR47256:SF3">
    <property type="entry name" value="ZN(II)2CYS6 TRANSCRIPTION FACTOR (EUROFUNG)"/>
    <property type="match status" value="1"/>
</dbReference>
<evidence type="ECO:0000259" key="5">
    <source>
        <dbReference type="PROSITE" id="PS50048"/>
    </source>
</evidence>
<dbReference type="SMART" id="SM00066">
    <property type="entry name" value="GAL4"/>
    <property type="match status" value="1"/>
</dbReference>
<comment type="caution">
    <text evidence="6">The sequence shown here is derived from an EMBL/GenBank/DDBJ whole genome shotgun (WGS) entry which is preliminary data.</text>
</comment>
<keyword evidence="3" id="KW-0804">Transcription</keyword>